<keyword evidence="2" id="KW-1003">Cell membrane</keyword>
<keyword evidence="8" id="KW-0325">Glycoprotein</keyword>
<feature type="transmembrane region" description="Helical" evidence="10">
    <location>
        <begin position="19"/>
        <end position="38"/>
    </location>
</feature>
<dbReference type="PROSITE" id="PS50262">
    <property type="entry name" value="G_PROTEIN_RECEP_F1_2"/>
    <property type="match status" value="1"/>
</dbReference>
<dbReference type="InterPro" id="IPR000276">
    <property type="entry name" value="GPCR_Rhodpsn"/>
</dbReference>
<keyword evidence="4 10" id="KW-1133">Transmembrane helix</keyword>
<dbReference type="Pfam" id="PF10328">
    <property type="entry name" value="7TM_GPCR_Srx"/>
    <property type="match status" value="1"/>
</dbReference>
<dbReference type="PANTHER" id="PTHR24246:SF49">
    <property type="entry name" value="G-PROTEIN COUPLED RECEPTOR K01A12.3-RELATED"/>
    <property type="match status" value="1"/>
</dbReference>
<dbReference type="GO" id="GO:0004930">
    <property type="term" value="F:G protein-coupled receptor activity"/>
    <property type="evidence" value="ECO:0007669"/>
    <property type="project" value="UniProtKB-KW"/>
</dbReference>
<evidence type="ECO:0000256" key="10">
    <source>
        <dbReference type="SAM" id="Phobius"/>
    </source>
</evidence>
<evidence type="ECO:0000256" key="3">
    <source>
        <dbReference type="ARBA" id="ARBA00022692"/>
    </source>
</evidence>
<name>A0A1I7X980_HETBA</name>
<dbReference type="GO" id="GO:0005886">
    <property type="term" value="C:plasma membrane"/>
    <property type="evidence" value="ECO:0007669"/>
    <property type="project" value="UniProtKB-SubCell"/>
</dbReference>
<feature type="transmembrane region" description="Helical" evidence="10">
    <location>
        <begin position="131"/>
        <end position="152"/>
    </location>
</feature>
<evidence type="ECO:0000313" key="13">
    <source>
        <dbReference type="WBParaSite" id="Hba_13948"/>
    </source>
</evidence>
<feature type="domain" description="G-protein coupled receptors family 1 profile" evidence="11">
    <location>
        <begin position="29"/>
        <end position="282"/>
    </location>
</feature>
<dbReference type="SUPFAM" id="SSF81321">
    <property type="entry name" value="Family A G protein-coupled receptor-like"/>
    <property type="match status" value="1"/>
</dbReference>
<dbReference type="PRINTS" id="PR00237">
    <property type="entry name" value="GPCRRHODOPSN"/>
</dbReference>
<evidence type="ECO:0000313" key="12">
    <source>
        <dbReference type="Proteomes" id="UP000095283"/>
    </source>
</evidence>
<evidence type="ECO:0000256" key="1">
    <source>
        <dbReference type="ARBA" id="ARBA00004651"/>
    </source>
</evidence>
<evidence type="ECO:0000256" key="4">
    <source>
        <dbReference type="ARBA" id="ARBA00022989"/>
    </source>
</evidence>
<dbReference type="Gene3D" id="1.20.1070.10">
    <property type="entry name" value="Rhodopsin 7-helix transmembrane proteins"/>
    <property type="match status" value="1"/>
</dbReference>
<evidence type="ECO:0000256" key="5">
    <source>
        <dbReference type="ARBA" id="ARBA00023040"/>
    </source>
</evidence>
<proteinExistence type="predicted"/>
<feature type="transmembrane region" description="Helical" evidence="10">
    <location>
        <begin position="263"/>
        <end position="285"/>
    </location>
</feature>
<evidence type="ECO:0000256" key="2">
    <source>
        <dbReference type="ARBA" id="ARBA00022475"/>
    </source>
</evidence>
<evidence type="ECO:0000256" key="9">
    <source>
        <dbReference type="ARBA" id="ARBA00023224"/>
    </source>
</evidence>
<evidence type="ECO:0000259" key="11">
    <source>
        <dbReference type="PROSITE" id="PS50262"/>
    </source>
</evidence>
<comment type="subcellular location">
    <subcellularLocation>
        <location evidence="1">Cell membrane</location>
        <topology evidence="1">Multi-pass membrane protein</topology>
    </subcellularLocation>
</comment>
<keyword evidence="5" id="KW-0297">G-protein coupled receptor</keyword>
<keyword evidence="6 10" id="KW-0472">Membrane</keyword>
<keyword evidence="12" id="KW-1185">Reference proteome</keyword>
<accession>A0A1I7X980</accession>
<keyword evidence="7" id="KW-0675">Receptor</keyword>
<feature type="transmembrane region" description="Helical" evidence="10">
    <location>
        <begin position="231"/>
        <end position="251"/>
    </location>
</feature>
<evidence type="ECO:0000256" key="7">
    <source>
        <dbReference type="ARBA" id="ARBA00023170"/>
    </source>
</evidence>
<dbReference type="InterPro" id="IPR017452">
    <property type="entry name" value="GPCR_Rhodpsn_7TM"/>
</dbReference>
<dbReference type="InterPro" id="IPR019430">
    <property type="entry name" value="7TM_GPCR_serpentine_rcpt_Srx"/>
</dbReference>
<evidence type="ECO:0000256" key="8">
    <source>
        <dbReference type="ARBA" id="ARBA00023180"/>
    </source>
</evidence>
<dbReference type="Proteomes" id="UP000095283">
    <property type="component" value="Unplaced"/>
</dbReference>
<evidence type="ECO:0000256" key="6">
    <source>
        <dbReference type="ARBA" id="ARBA00023136"/>
    </source>
</evidence>
<sequence length="324" mass="36987">MVASEEAIRSYVSLIGGSYVTFGLLGFVCNVATVVMICTNRVYRLSAYTLMANVALADSITMLMAGVACGCDILWPDSVYPISNEKIHVLRGAQVYSDENLLISYAMLGLNRCIAICYYGTKAKSLNRVSIAVFSSLTTWLIGIVAAIVGTIPEPLIGIRRDMWTISFITTDGERPTLFIVLVCLINFFGVAAQWLCSTLVLLKIRQVKQKISRNKLNQNSANRFRKQARLTFQFFYPSVLCTLSTFIYFIKPYAYHFLSPWQMVLLHMILLCNHTCNPFIYAYFNDRMRMTYKEMLTCSAIRYEIRKRRTSHPFHNTRHNISR</sequence>
<keyword evidence="3 10" id="KW-0812">Transmembrane</keyword>
<dbReference type="AlphaFoldDB" id="A0A1I7X980"/>
<feature type="transmembrane region" description="Helical" evidence="10">
    <location>
        <begin position="178"/>
        <end position="203"/>
    </location>
</feature>
<keyword evidence="9" id="KW-0807">Transducer</keyword>
<organism evidence="12 13">
    <name type="scientific">Heterorhabditis bacteriophora</name>
    <name type="common">Entomopathogenic nematode worm</name>
    <dbReference type="NCBI Taxonomy" id="37862"/>
    <lineage>
        <taxon>Eukaryota</taxon>
        <taxon>Metazoa</taxon>
        <taxon>Ecdysozoa</taxon>
        <taxon>Nematoda</taxon>
        <taxon>Chromadorea</taxon>
        <taxon>Rhabditida</taxon>
        <taxon>Rhabditina</taxon>
        <taxon>Rhabditomorpha</taxon>
        <taxon>Strongyloidea</taxon>
        <taxon>Heterorhabditidae</taxon>
        <taxon>Heterorhabditis</taxon>
    </lineage>
</organism>
<reference evidence="13" key="1">
    <citation type="submission" date="2016-11" db="UniProtKB">
        <authorList>
            <consortium name="WormBaseParasite"/>
        </authorList>
    </citation>
    <scope>IDENTIFICATION</scope>
</reference>
<protein>
    <submittedName>
        <fullName evidence="13">G_PROTEIN_RECEP_F1_2 domain-containing protein</fullName>
    </submittedName>
</protein>
<dbReference type="WBParaSite" id="Hba_13948">
    <property type="protein sequence ID" value="Hba_13948"/>
    <property type="gene ID" value="Hba_13948"/>
</dbReference>
<dbReference type="PANTHER" id="PTHR24246">
    <property type="entry name" value="OLFACTORY RECEPTOR AND ADENOSINE RECEPTOR"/>
    <property type="match status" value="1"/>
</dbReference>
<dbReference type="CDD" id="cd00637">
    <property type="entry name" value="7tm_classA_rhodopsin-like"/>
    <property type="match status" value="1"/>
</dbReference>